<sequence length="195" mass="21170">MGLYPDDVALQLAAIRLVGVLAFNHDVNRVRLVCEGCLEQVLGAMARHVSDKAIQQASCTTLTNLAHNCGMYSFQKGNRRKILLQLGIERVLDSMQAFPHDTSIQQGCCWALISLAGSGTFLLDEIALCPNFMCEHIAARGGVGGIVAAMLNCHADAAVQYYGSWALLNLVAGLESVQTFAKQEGVIVFFYTFLE</sequence>
<accession>A0A6A5A7P3</accession>
<dbReference type="EMBL" id="VJMI01007775">
    <property type="protein sequence ID" value="KAF0762958.1"/>
    <property type="molecule type" value="Genomic_DNA"/>
</dbReference>
<dbReference type="Gene3D" id="1.25.10.10">
    <property type="entry name" value="Leucine-rich Repeat Variant"/>
    <property type="match status" value="1"/>
</dbReference>
<dbReference type="Proteomes" id="UP000469452">
    <property type="component" value="Unassembled WGS sequence"/>
</dbReference>
<evidence type="ECO:0000313" key="3">
    <source>
        <dbReference type="Proteomes" id="UP000469452"/>
    </source>
</evidence>
<organism evidence="2 3">
    <name type="scientific">Aphanomyces astaci</name>
    <name type="common">Crayfish plague agent</name>
    <dbReference type="NCBI Taxonomy" id="112090"/>
    <lineage>
        <taxon>Eukaryota</taxon>
        <taxon>Sar</taxon>
        <taxon>Stramenopiles</taxon>
        <taxon>Oomycota</taxon>
        <taxon>Saprolegniomycetes</taxon>
        <taxon>Saprolegniales</taxon>
        <taxon>Verrucalvaceae</taxon>
        <taxon>Aphanomyces</taxon>
    </lineage>
</organism>
<proteinExistence type="predicted"/>
<evidence type="ECO:0000256" key="1">
    <source>
        <dbReference type="ARBA" id="ARBA00022737"/>
    </source>
</evidence>
<gene>
    <name evidence="2" type="ORF">AaE_003242</name>
</gene>
<feature type="non-terminal residue" evidence="2">
    <location>
        <position position="195"/>
    </location>
</feature>
<dbReference type="InterPro" id="IPR011989">
    <property type="entry name" value="ARM-like"/>
</dbReference>
<dbReference type="SMART" id="SM00185">
    <property type="entry name" value="ARM"/>
    <property type="match status" value="3"/>
</dbReference>
<name>A0A6A5A7P3_APHAT</name>
<keyword evidence="1" id="KW-0677">Repeat</keyword>
<dbReference type="SUPFAM" id="SSF48371">
    <property type="entry name" value="ARM repeat"/>
    <property type="match status" value="1"/>
</dbReference>
<dbReference type="AlphaFoldDB" id="A0A6A5A7P3"/>
<dbReference type="InterPro" id="IPR016024">
    <property type="entry name" value="ARM-type_fold"/>
</dbReference>
<dbReference type="PANTHER" id="PTHR22895:SF0">
    <property type="entry name" value="ARMADILLO REPEAT-CONTAINING PROTEIN 6"/>
    <property type="match status" value="1"/>
</dbReference>
<evidence type="ECO:0000313" key="2">
    <source>
        <dbReference type="EMBL" id="KAF0762958.1"/>
    </source>
</evidence>
<dbReference type="InterPro" id="IPR000225">
    <property type="entry name" value="Armadillo"/>
</dbReference>
<dbReference type="PANTHER" id="PTHR22895">
    <property type="entry name" value="ARMADILLO REPEAT-CONTAINING PROTEIN 6"/>
    <property type="match status" value="1"/>
</dbReference>
<dbReference type="VEuPathDB" id="FungiDB:H257_03902"/>
<reference evidence="2 3" key="1">
    <citation type="submission" date="2019-06" db="EMBL/GenBank/DDBJ databases">
        <title>Genomics analysis of Aphanomyces spp. identifies a new class of oomycete effector associated with host adaptation.</title>
        <authorList>
            <person name="Gaulin E."/>
        </authorList>
    </citation>
    <scope>NUCLEOTIDE SEQUENCE [LARGE SCALE GENOMIC DNA]</scope>
    <source>
        <strain evidence="2 3">E</strain>
    </source>
</reference>
<protein>
    <recommendedName>
        <fullName evidence="4">Armadillo repeat-containing protein 8</fullName>
    </recommendedName>
</protein>
<evidence type="ECO:0008006" key="4">
    <source>
        <dbReference type="Google" id="ProtNLM"/>
    </source>
</evidence>
<comment type="caution">
    <text evidence="2">The sequence shown here is derived from an EMBL/GenBank/DDBJ whole genome shotgun (WGS) entry which is preliminary data.</text>
</comment>